<dbReference type="FunFam" id="1.10.287.130:FF:000001">
    <property type="entry name" value="Two-component sensor histidine kinase"/>
    <property type="match status" value="1"/>
</dbReference>
<dbReference type="RefSeq" id="WP_092038584.1">
    <property type="nucleotide sequence ID" value="NZ_FOOK01000016.1"/>
</dbReference>
<evidence type="ECO:0000256" key="7">
    <source>
        <dbReference type="ARBA" id="ARBA00022741"/>
    </source>
</evidence>
<dbReference type="SUPFAM" id="SSF47384">
    <property type="entry name" value="Homodimeric domain of signal transducing histidine kinase"/>
    <property type="match status" value="1"/>
</dbReference>
<dbReference type="SMART" id="SM00388">
    <property type="entry name" value="HisKA"/>
    <property type="match status" value="1"/>
</dbReference>
<feature type="transmembrane region" description="Helical" evidence="12">
    <location>
        <begin position="51"/>
        <end position="71"/>
    </location>
</feature>
<dbReference type="InterPro" id="IPR050736">
    <property type="entry name" value="Sensor_HK_Regulatory"/>
</dbReference>
<dbReference type="EMBL" id="FOOK01000016">
    <property type="protein sequence ID" value="SFG11851.1"/>
    <property type="molecule type" value="Genomic_DNA"/>
</dbReference>
<protein>
    <recommendedName>
        <fullName evidence="3">histidine kinase</fullName>
        <ecNumber evidence="3">2.7.13.3</ecNumber>
    </recommendedName>
</protein>
<dbReference type="SMART" id="SM00387">
    <property type="entry name" value="HATPase_c"/>
    <property type="match status" value="1"/>
</dbReference>
<keyword evidence="11 12" id="KW-0472">Membrane</keyword>
<gene>
    <name evidence="15" type="ORF">SAMN04488025_11637</name>
</gene>
<reference evidence="15 16" key="1">
    <citation type="submission" date="2016-10" db="EMBL/GenBank/DDBJ databases">
        <authorList>
            <person name="de Groot N.N."/>
        </authorList>
    </citation>
    <scope>NUCLEOTIDE SEQUENCE [LARGE SCALE GENOMIC DNA]</scope>
    <source>
        <strain evidence="15 16">DSM 44945</strain>
    </source>
</reference>
<dbReference type="EC" id="2.7.13.3" evidence="3"/>
<dbReference type="GO" id="GO:0005886">
    <property type="term" value="C:plasma membrane"/>
    <property type="evidence" value="ECO:0007669"/>
    <property type="project" value="UniProtKB-SubCell"/>
</dbReference>
<keyword evidence="12" id="KW-0812">Transmembrane</keyword>
<dbReference type="FunFam" id="3.30.565.10:FF:000006">
    <property type="entry name" value="Sensor histidine kinase WalK"/>
    <property type="match status" value="1"/>
</dbReference>
<dbReference type="PROSITE" id="PS50885">
    <property type="entry name" value="HAMP"/>
    <property type="match status" value="1"/>
</dbReference>
<organism evidence="15 16">
    <name type="scientific">Planifilum fulgidum</name>
    <dbReference type="NCBI Taxonomy" id="201973"/>
    <lineage>
        <taxon>Bacteria</taxon>
        <taxon>Bacillati</taxon>
        <taxon>Bacillota</taxon>
        <taxon>Bacilli</taxon>
        <taxon>Bacillales</taxon>
        <taxon>Thermoactinomycetaceae</taxon>
        <taxon>Planifilum</taxon>
    </lineage>
</organism>
<dbReference type="PANTHER" id="PTHR43711:SF1">
    <property type="entry name" value="HISTIDINE KINASE 1"/>
    <property type="match status" value="1"/>
</dbReference>
<sequence length="358" mass="40929">MKRLWFAIKAVLMLIAVIVIISVYWTAAYFLSEWVYARLNWQPHPLARQLMTSILGFFLFGFSMSVIAPFIRKHEKVFWQNMMDAIQRIAQGDFRVHLPVDRENRNHPFSKLATGINDMVAQLRVMEEMRQEFISNVSHEIGSPLTSIRGFARALKNENLSREQRMRYLDIIETECVRLSKLSENLLRLTMLESNQPPFFPAPYRLDAQLQTILLRCEPQWAEKELDVGADLEKVVITADEDLLSQVWLNLIHNAIKFTPKGGRITIRLEKRGDRAVVTVSDTGPGIDQQDQHRIFERFYKADKSRHRAAGGSGLGLSIAKKIVEIHQGRISVHSRPGEGAVFTVELPLHASETAQSG</sequence>
<dbReference type="PROSITE" id="PS50109">
    <property type="entry name" value="HIS_KIN"/>
    <property type="match status" value="1"/>
</dbReference>
<dbReference type="Gene3D" id="1.10.287.130">
    <property type="match status" value="1"/>
</dbReference>
<dbReference type="CDD" id="cd00082">
    <property type="entry name" value="HisKA"/>
    <property type="match status" value="1"/>
</dbReference>
<evidence type="ECO:0000259" key="13">
    <source>
        <dbReference type="PROSITE" id="PS50109"/>
    </source>
</evidence>
<dbReference type="Pfam" id="PF00512">
    <property type="entry name" value="HisKA"/>
    <property type="match status" value="1"/>
</dbReference>
<evidence type="ECO:0000256" key="5">
    <source>
        <dbReference type="ARBA" id="ARBA00022553"/>
    </source>
</evidence>
<keyword evidence="9" id="KW-0067">ATP-binding</keyword>
<comment type="catalytic activity">
    <reaction evidence="1">
        <text>ATP + protein L-histidine = ADP + protein N-phospho-L-histidine.</text>
        <dbReference type="EC" id="2.7.13.3"/>
    </reaction>
</comment>
<dbReference type="CDD" id="cd00075">
    <property type="entry name" value="HATPase"/>
    <property type="match status" value="1"/>
</dbReference>
<keyword evidence="12" id="KW-1133">Transmembrane helix</keyword>
<accession>A0A1I2PEK3</accession>
<dbReference type="STRING" id="201973.SAMN04488025_11637"/>
<evidence type="ECO:0000256" key="1">
    <source>
        <dbReference type="ARBA" id="ARBA00000085"/>
    </source>
</evidence>
<keyword evidence="4" id="KW-1003">Cell membrane</keyword>
<keyword evidence="10" id="KW-0902">Two-component regulatory system</keyword>
<feature type="transmembrane region" description="Helical" evidence="12">
    <location>
        <begin position="12"/>
        <end position="31"/>
    </location>
</feature>
<evidence type="ECO:0000256" key="11">
    <source>
        <dbReference type="ARBA" id="ARBA00023136"/>
    </source>
</evidence>
<feature type="domain" description="Histidine kinase" evidence="13">
    <location>
        <begin position="136"/>
        <end position="351"/>
    </location>
</feature>
<keyword evidence="16" id="KW-1185">Reference proteome</keyword>
<dbReference type="SUPFAM" id="SSF55874">
    <property type="entry name" value="ATPase domain of HSP90 chaperone/DNA topoisomerase II/histidine kinase"/>
    <property type="match status" value="1"/>
</dbReference>
<evidence type="ECO:0000256" key="2">
    <source>
        <dbReference type="ARBA" id="ARBA00004651"/>
    </source>
</evidence>
<keyword evidence="6" id="KW-0808">Transferase</keyword>
<evidence type="ECO:0000313" key="16">
    <source>
        <dbReference type="Proteomes" id="UP000198661"/>
    </source>
</evidence>
<dbReference type="InterPro" id="IPR005467">
    <property type="entry name" value="His_kinase_dom"/>
</dbReference>
<dbReference type="Proteomes" id="UP000198661">
    <property type="component" value="Unassembled WGS sequence"/>
</dbReference>
<dbReference type="InterPro" id="IPR036097">
    <property type="entry name" value="HisK_dim/P_sf"/>
</dbReference>
<feature type="domain" description="HAMP" evidence="14">
    <location>
        <begin position="80"/>
        <end position="128"/>
    </location>
</feature>
<dbReference type="OrthoDB" id="9813151at2"/>
<comment type="subcellular location">
    <subcellularLocation>
        <location evidence="2">Cell membrane</location>
        <topology evidence="2">Multi-pass membrane protein</topology>
    </subcellularLocation>
</comment>
<dbReference type="Gene3D" id="6.10.340.10">
    <property type="match status" value="1"/>
</dbReference>
<evidence type="ECO:0000256" key="8">
    <source>
        <dbReference type="ARBA" id="ARBA00022777"/>
    </source>
</evidence>
<keyword evidence="5" id="KW-0597">Phosphoprotein</keyword>
<dbReference type="InterPro" id="IPR004358">
    <property type="entry name" value="Sig_transdc_His_kin-like_C"/>
</dbReference>
<dbReference type="Pfam" id="PF02518">
    <property type="entry name" value="HATPase_c"/>
    <property type="match status" value="1"/>
</dbReference>
<dbReference type="GO" id="GO:0000155">
    <property type="term" value="F:phosphorelay sensor kinase activity"/>
    <property type="evidence" value="ECO:0007669"/>
    <property type="project" value="InterPro"/>
</dbReference>
<name>A0A1I2PEK3_9BACL</name>
<evidence type="ECO:0000256" key="6">
    <source>
        <dbReference type="ARBA" id="ARBA00022679"/>
    </source>
</evidence>
<evidence type="ECO:0000256" key="12">
    <source>
        <dbReference type="SAM" id="Phobius"/>
    </source>
</evidence>
<dbReference type="InterPro" id="IPR036890">
    <property type="entry name" value="HATPase_C_sf"/>
</dbReference>
<evidence type="ECO:0000259" key="14">
    <source>
        <dbReference type="PROSITE" id="PS50885"/>
    </source>
</evidence>
<evidence type="ECO:0000256" key="10">
    <source>
        <dbReference type="ARBA" id="ARBA00023012"/>
    </source>
</evidence>
<evidence type="ECO:0000313" key="15">
    <source>
        <dbReference type="EMBL" id="SFG11851.1"/>
    </source>
</evidence>
<evidence type="ECO:0000256" key="4">
    <source>
        <dbReference type="ARBA" id="ARBA00022475"/>
    </source>
</evidence>
<dbReference type="PRINTS" id="PR00344">
    <property type="entry name" value="BCTRLSENSOR"/>
</dbReference>
<dbReference type="InterPro" id="IPR003660">
    <property type="entry name" value="HAMP_dom"/>
</dbReference>
<dbReference type="CDD" id="cd06225">
    <property type="entry name" value="HAMP"/>
    <property type="match status" value="1"/>
</dbReference>
<keyword evidence="8 15" id="KW-0418">Kinase</keyword>
<dbReference type="InterPro" id="IPR003661">
    <property type="entry name" value="HisK_dim/P_dom"/>
</dbReference>
<evidence type="ECO:0000256" key="3">
    <source>
        <dbReference type="ARBA" id="ARBA00012438"/>
    </source>
</evidence>
<evidence type="ECO:0000256" key="9">
    <source>
        <dbReference type="ARBA" id="ARBA00022840"/>
    </source>
</evidence>
<dbReference type="PANTHER" id="PTHR43711">
    <property type="entry name" value="TWO-COMPONENT HISTIDINE KINASE"/>
    <property type="match status" value="1"/>
</dbReference>
<dbReference type="AlphaFoldDB" id="A0A1I2PEK3"/>
<proteinExistence type="predicted"/>
<dbReference type="GO" id="GO:0005524">
    <property type="term" value="F:ATP binding"/>
    <property type="evidence" value="ECO:0007669"/>
    <property type="project" value="UniProtKB-KW"/>
</dbReference>
<keyword evidence="7" id="KW-0547">Nucleotide-binding</keyword>
<dbReference type="InterPro" id="IPR003594">
    <property type="entry name" value="HATPase_dom"/>
</dbReference>
<dbReference type="Gene3D" id="3.30.565.10">
    <property type="entry name" value="Histidine kinase-like ATPase, C-terminal domain"/>
    <property type="match status" value="1"/>
</dbReference>